<keyword evidence="8" id="KW-0547">Nucleotide-binding</keyword>
<dbReference type="EC" id="7.2.2.8" evidence="3"/>
<dbReference type="InterPro" id="IPR059000">
    <property type="entry name" value="ATPase_P-type_domA"/>
</dbReference>
<evidence type="ECO:0000256" key="17">
    <source>
        <dbReference type="ARBA" id="ARBA00049289"/>
    </source>
</evidence>
<feature type="transmembrane region" description="Helical" evidence="20">
    <location>
        <begin position="1449"/>
        <end position="1468"/>
    </location>
</feature>
<keyword evidence="6 20" id="KW-0812">Transmembrane</keyword>
<evidence type="ECO:0000256" key="14">
    <source>
        <dbReference type="ARBA" id="ARBA00023008"/>
    </source>
</evidence>
<dbReference type="SMART" id="SM00831">
    <property type="entry name" value="Cation_ATPase_N"/>
    <property type="match status" value="1"/>
</dbReference>
<dbReference type="InterPro" id="IPR006068">
    <property type="entry name" value="ATPase_P-typ_cation-transptr_C"/>
</dbReference>
<dbReference type="Gene3D" id="3.30.70.100">
    <property type="match status" value="1"/>
</dbReference>
<dbReference type="SFLD" id="SFLDG00002">
    <property type="entry name" value="C1.7:_P-type_atpase_like"/>
    <property type="match status" value="1"/>
</dbReference>
<evidence type="ECO:0000256" key="19">
    <source>
        <dbReference type="SAM" id="MobiDB-lite"/>
    </source>
</evidence>
<keyword evidence="14" id="KW-0186">Copper</keyword>
<dbReference type="InterPro" id="IPR004014">
    <property type="entry name" value="ATPase_P-typ_cation-transptr_N"/>
</dbReference>
<name>A0A2T8F4X7_9ACTN</name>
<evidence type="ECO:0000256" key="1">
    <source>
        <dbReference type="ARBA" id="ARBA00004651"/>
    </source>
</evidence>
<evidence type="ECO:0000256" key="15">
    <source>
        <dbReference type="ARBA" id="ARBA00023065"/>
    </source>
</evidence>
<feature type="transmembrane region" description="Helical" evidence="20">
    <location>
        <begin position="1416"/>
        <end position="1437"/>
    </location>
</feature>
<dbReference type="GO" id="GO:0046872">
    <property type="term" value="F:metal ion binding"/>
    <property type="evidence" value="ECO:0007669"/>
    <property type="project" value="UniProtKB-KW"/>
</dbReference>
<dbReference type="Gene3D" id="2.70.150.10">
    <property type="entry name" value="Calcium-transporting ATPase, cytoplasmic transduction domain A"/>
    <property type="match status" value="1"/>
</dbReference>
<keyword evidence="13 20" id="KW-1133">Transmembrane helix</keyword>
<dbReference type="Pfam" id="PF00403">
    <property type="entry name" value="HMA"/>
    <property type="match status" value="1"/>
</dbReference>
<evidence type="ECO:0000256" key="8">
    <source>
        <dbReference type="ARBA" id="ARBA00022741"/>
    </source>
</evidence>
<dbReference type="SUPFAM" id="SSF56784">
    <property type="entry name" value="HAD-like"/>
    <property type="match status" value="1"/>
</dbReference>
<gene>
    <name evidence="22" type="ORF">DDE18_21525</name>
</gene>
<proteinExistence type="inferred from homology"/>
<sequence>MRRRWASSSRSLAVEVLVRLPRPPSLASIGAALASVRGASSVLVGRSRRRAWVNGGRAHVQVLGVDGPDGAKLARALEERLAALDGVHAAAVNGVLGRVVVDFDDDQLSVEALVQVIEEEERQAGLVPEDVGQSWPHPGDVESLIVPVAAVAADVTALGLSLAGRALRVPPIPVAVPWLVSLVESSPKAHDWLVAGLGARTAGLGTALTGAGTMGLAQGEAGLLADVARRLSEFTEAQAWQAAWLQREPQLADAQSVAPIARQPRPAPLPVGPVEQYARLASWTTLALSGLALAATRSPSRAFGLLLAGTSTAARVGREVFAAQLGQGLAKRGVVAVDPAALRRLDRIDVTVLDSSVLVTGRHLIREVRALDARADPVELYVRAHELVDPASAHSSRSQDGWAVHRVRGRTREPAGKPVRDGSALPSRASATLLMTRNGRRVGIVTVVPELDPLAEELVTTARNTGEVVLANATSHLGKRLSVDEVVPGGRRLAASIRALQQAGRGVVLVSRTGDEALTAADCGIGVLGPSSATPWGAHLLCGPGLTEVCQLLDAVPAARTASRRSATLALVGSAFGALLVFTGPARGSARRAMVAVHGATLFSVAAGTWSAATLVRRPTPVPRDPTSWHVLSAAATLERLRSAPEGLTEQEARARLAARAATDGHGQATPGITRATMEELANPLTPTLSMAAGASAVSGAMVDAVLIGTVLGVNALIGGAQRVGADRAMHRLVDTTAVRVRLRRDGAPTQAKARDLVPGDVIELQAGDAVPADCRVLAATGLEVDESSLTGESLPVLKSAQPSVATALADRHSMLHEGTAIAAGHGRAVVVATGGATELGRTARAAARTSRPGGVEARLRSLTRTTIPISVGAGVALVGAGLLWRRPLYGSLATAISLAVAAVPEGLPFVATVAQLGAAGRLSHRNALVRQPATIEALGRVDTLCFDKTGTLTEGRIRLRAVSNGRTDQRTASLTPSFRTILGAALRATPHQNTPHPVAHPTDEAVLEGAARCRVEPSTGLAGWELAAELPFEPARGYHATLGRCPTGSRITVKGAPEVVVPRCTTWLRDREIVEFDGDAHREVAAEIDRLARSGYRVLAVADRPASGRTDFTEARLTRLCFLGLLALADPVRPSAAEAVRTLHTAGVDVVMVTGDHPSTAEAIAAELGLLDGRGIMTGPELDELDDLSLAGALAETVVFARTSPMHKVRIVELMRRDGRVVAVTGDGANDAPAIRTADVGIAMGLRGTNATKQAADLVITDDRIETITDAVVEGRALWASVRDALAVMIGGNIAEIAFTLGTGVATRSGSALNARQLLLVNLLTDVLPAMAIAGQRPPNVSPDELLHEGPDVSLGTALSREIWIRATVTTIAATTAWAMGRATGTRSHAATVALVALVGAQLGQTLLVGRRSPLVIAASLASIAALVVSVQTPGIAHFFGNRPLGPIGWTLGLTPAAAAMLAAAIATRIRTAAAPGAEHAERPGPTGHAGATAAGLIPEAAKAR</sequence>
<dbReference type="Gene3D" id="3.40.50.1000">
    <property type="entry name" value="HAD superfamily/HAD-like"/>
    <property type="match status" value="1"/>
</dbReference>
<evidence type="ECO:0000313" key="22">
    <source>
        <dbReference type="EMBL" id="PVG80729.1"/>
    </source>
</evidence>
<dbReference type="PANTHER" id="PTHR42861">
    <property type="entry name" value="CALCIUM-TRANSPORTING ATPASE"/>
    <property type="match status" value="1"/>
</dbReference>
<dbReference type="GO" id="GO:0005886">
    <property type="term" value="C:plasma membrane"/>
    <property type="evidence" value="ECO:0007669"/>
    <property type="project" value="UniProtKB-SubCell"/>
</dbReference>
<evidence type="ECO:0000256" key="9">
    <source>
        <dbReference type="ARBA" id="ARBA00022796"/>
    </source>
</evidence>
<accession>A0A2T8F4X7</accession>
<keyword evidence="10" id="KW-0067">ATP-binding</keyword>
<evidence type="ECO:0000313" key="23">
    <source>
        <dbReference type="Proteomes" id="UP000246018"/>
    </source>
</evidence>
<dbReference type="InterPro" id="IPR008250">
    <property type="entry name" value="ATPase_P-typ_transduc_dom_A_sf"/>
</dbReference>
<dbReference type="GO" id="GO:0016887">
    <property type="term" value="F:ATP hydrolysis activity"/>
    <property type="evidence" value="ECO:0007669"/>
    <property type="project" value="InterPro"/>
</dbReference>
<evidence type="ECO:0000256" key="10">
    <source>
        <dbReference type="ARBA" id="ARBA00022840"/>
    </source>
</evidence>
<feature type="compositionally biased region" description="Low complexity" evidence="19">
    <location>
        <begin position="1476"/>
        <end position="1497"/>
    </location>
</feature>
<keyword evidence="15" id="KW-0406">Ion transport</keyword>
<keyword evidence="11" id="KW-0460">Magnesium</keyword>
<dbReference type="InterPro" id="IPR044492">
    <property type="entry name" value="P_typ_ATPase_HD_dom"/>
</dbReference>
<dbReference type="SFLD" id="SFLDS00003">
    <property type="entry name" value="Haloacid_Dehalogenase"/>
    <property type="match status" value="1"/>
</dbReference>
<dbReference type="InterPro" id="IPR018303">
    <property type="entry name" value="ATPase_P-typ_P_site"/>
</dbReference>
<protein>
    <recommendedName>
        <fullName evidence="3">P-type Cu(+) transporter</fullName>
        <ecNumber evidence="3">7.2.2.8</ecNumber>
    </recommendedName>
</protein>
<feature type="transmembrane region" description="Helical" evidence="20">
    <location>
        <begin position="1391"/>
        <end position="1409"/>
    </location>
</feature>
<organism evidence="22 23">
    <name type="scientific">Nocardioides gansuensis</name>
    <dbReference type="NCBI Taxonomy" id="2138300"/>
    <lineage>
        <taxon>Bacteria</taxon>
        <taxon>Bacillati</taxon>
        <taxon>Actinomycetota</taxon>
        <taxon>Actinomycetes</taxon>
        <taxon>Propionibacteriales</taxon>
        <taxon>Nocardioidaceae</taxon>
        <taxon>Nocardioides</taxon>
    </lineage>
</organism>
<evidence type="ECO:0000259" key="21">
    <source>
        <dbReference type="PROSITE" id="PS50846"/>
    </source>
</evidence>
<dbReference type="SUPFAM" id="SSF55008">
    <property type="entry name" value="HMA, heavy metal-associated domain"/>
    <property type="match status" value="1"/>
</dbReference>
<keyword evidence="23" id="KW-1185">Reference proteome</keyword>
<dbReference type="Pfam" id="PF00122">
    <property type="entry name" value="E1-E2_ATPase"/>
    <property type="match status" value="1"/>
</dbReference>
<keyword evidence="9" id="KW-0187">Copper transport</keyword>
<evidence type="ECO:0000256" key="13">
    <source>
        <dbReference type="ARBA" id="ARBA00022989"/>
    </source>
</evidence>
<dbReference type="SUPFAM" id="SSF81653">
    <property type="entry name" value="Calcium ATPase, transduction domain A"/>
    <property type="match status" value="1"/>
</dbReference>
<reference evidence="22 23" key="1">
    <citation type="submission" date="2018-04" db="EMBL/GenBank/DDBJ databases">
        <title>Genome of Nocardioides gansuensis WSJ-1.</title>
        <authorList>
            <person name="Wu S."/>
            <person name="Wang G."/>
        </authorList>
    </citation>
    <scope>NUCLEOTIDE SEQUENCE [LARGE SCALE GENOMIC DNA]</scope>
    <source>
        <strain evidence="22 23">WSJ-1</strain>
    </source>
</reference>
<dbReference type="GO" id="GO:0005524">
    <property type="term" value="F:ATP binding"/>
    <property type="evidence" value="ECO:0007669"/>
    <property type="project" value="UniProtKB-KW"/>
</dbReference>
<dbReference type="FunFam" id="2.70.150.10:FF:000160">
    <property type="entry name" value="Sarcoplasmic/endoplasmic reticulum calcium ATPase 1"/>
    <property type="match status" value="1"/>
</dbReference>
<dbReference type="InterPro" id="IPR023298">
    <property type="entry name" value="ATPase_P-typ_TM_dom_sf"/>
</dbReference>
<comment type="caution">
    <text evidence="22">The sequence shown here is derived from an EMBL/GenBank/DDBJ whole genome shotgun (WGS) entry which is preliminary data.</text>
</comment>
<comment type="catalytic activity">
    <reaction evidence="18">
        <text>ATP + H2O = ADP + phosphate + H(+)</text>
        <dbReference type="Rhea" id="RHEA:13065"/>
        <dbReference type="ChEBI" id="CHEBI:15377"/>
        <dbReference type="ChEBI" id="CHEBI:15378"/>
        <dbReference type="ChEBI" id="CHEBI:30616"/>
        <dbReference type="ChEBI" id="CHEBI:43474"/>
        <dbReference type="ChEBI" id="CHEBI:456216"/>
    </reaction>
</comment>
<dbReference type="Pfam" id="PF00689">
    <property type="entry name" value="Cation_ATPase_C"/>
    <property type="match status" value="1"/>
</dbReference>
<keyword evidence="7" id="KW-0479">Metal-binding</keyword>
<feature type="compositionally biased region" description="Basic and acidic residues" evidence="19">
    <location>
        <begin position="410"/>
        <end position="420"/>
    </location>
</feature>
<comment type="similarity">
    <text evidence="2">Belongs to the cation transport ATPase (P-type) (TC 3.A.3) family. Type IB subfamily.</text>
</comment>
<dbReference type="InterPro" id="IPR036412">
    <property type="entry name" value="HAD-like_sf"/>
</dbReference>
<evidence type="ECO:0000256" key="12">
    <source>
        <dbReference type="ARBA" id="ARBA00022967"/>
    </source>
</evidence>
<evidence type="ECO:0000256" key="7">
    <source>
        <dbReference type="ARBA" id="ARBA00022723"/>
    </source>
</evidence>
<dbReference type="NCBIfam" id="TIGR01494">
    <property type="entry name" value="ATPase_P-type"/>
    <property type="match status" value="1"/>
</dbReference>
<dbReference type="SUPFAM" id="SSF81665">
    <property type="entry name" value="Calcium ATPase, transmembrane domain M"/>
    <property type="match status" value="1"/>
</dbReference>
<feature type="region of interest" description="Disordered" evidence="19">
    <location>
        <begin position="392"/>
        <end position="426"/>
    </location>
</feature>
<dbReference type="FunFam" id="3.40.50.1000:FF:000144">
    <property type="entry name" value="copper-transporting ATPase 1 isoform X2"/>
    <property type="match status" value="1"/>
</dbReference>
<dbReference type="GO" id="GO:0140581">
    <property type="term" value="F:P-type monovalent copper transporter activity"/>
    <property type="evidence" value="ECO:0007669"/>
    <property type="project" value="UniProtKB-EC"/>
</dbReference>
<dbReference type="PROSITE" id="PS50846">
    <property type="entry name" value="HMA_2"/>
    <property type="match status" value="1"/>
</dbReference>
<dbReference type="EMBL" id="QDGZ01000014">
    <property type="protein sequence ID" value="PVG80729.1"/>
    <property type="molecule type" value="Genomic_DNA"/>
</dbReference>
<comment type="catalytic activity">
    <reaction evidence="17">
        <text>Cu(+)(in) + ATP + H2O = Cu(+)(out) + ADP + phosphate + H(+)</text>
        <dbReference type="Rhea" id="RHEA:25792"/>
        <dbReference type="ChEBI" id="CHEBI:15377"/>
        <dbReference type="ChEBI" id="CHEBI:15378"/>
        <dbReference type="ChEBI" id="CHEBI:30616"/>
        <dbReference type="ChEBI" id="CHEBI:43474"/>
        <dbReference type="ChEBI" id="CHEBI:49552"/>
        <dbReference type="ChEBI" id="CHEBI:456216"/>
        <dbReference type="EC" id="7.2.2.8"/>
    </reaction>
</comment>
<dbReference type="InterPro" id="IPR023299">
    <property type="entry name" value="ATPase_P-typ_cyto_dom_N"/>
</dbReference>
<dbReference type="InterPro" id="IPR006121">
    <property type="entry name" value="HMA_dom"/>
</dbReference>
<dbReference type="InterPro" id="IPR036163">
    <property type="entry name" value="HMA_dom_sf"/>
</dbReference>
<evidence type="ECO:0000256" key="3">
    <source>
        <dbReference type="ARBA" id="ARBA00012517"/>
    </source>
</evidence>
<evidence type="ECO:0000256" key="16">
    <source>
        <dbReference type="ARBA" id="ARBA00023136"/>
    </source>
</evidence>
<feature type="region of interest" description="Disordered" evidence="19">
    <location>
        <begin position="1476"/>
        <end position="1506"/>
    </location>
</feature>
<evidence type="ECO:0000256" key="4">
    <source>
        <dbReference type="ARBA" id="ARBA00022448"/>
    </source>
</evidence>
<keyword evidence="5" id="KW-0597">Phosphoprotein</keyword>
<evidence type="ECO:0000256" key="5">
    <source>
        <dbReference type="ARBA" id="ARBA00022553"/>
    </source>
</evidence>
<dbReference type="SUPFAM" id="SSF81660">
    <property type="entry name" value="Metal cation-transporting ATPase, ATP-binding domain N"/>
    <property type="match status" value="1"/>
</dbReference>
<dbReference type="InterPro" id="IPR023214">
    <property type="entry name" value="HAD_sf"/>
</dbReference>
<evidence type="ECO:0000256" key="20">
    <source>
        <dbReference type="SAM" id="Phobius"/>
    </source>
</evidence>
<feature type="domain" description="HMA" evidence="21">
    <location>
        <begin position="56"/>
        <end position="125"/>
    </location>
</feature>
<dbReference type="Gene3D" id="1.20.1110.10">
    <property type="entry name" value="Calcium-transporting ATPase, transmembrane domain"/>
    <property type="match status" value="1"/>
</dbReference>
<dbReference type="Pfam" id="PF13246">
    <property type="entry name" value="Cation_ATPase"/>
    <property type="match status" value="1"/>
</dbReference>
<dbReference type="Gene3D" id="3.40.1110.10">
    <property type="entry name" value="Calcium-transporting ATPase, cytoplasmic domain N"/>
    <property type="match status" value="1"/>
</dbReference>
<dbReference type="PRINTS" id="PR00119">
    <property type="entry name" value="CATATPASE"/>
</dbReference>
<evidence type="ECO:0000256" key="18">
    <source>
        <dbReference type="ARBA" id="ARBA00049360"/>
    </source>
</evidence>
<evidence type="ECO:0000256" key="2">
    <source>
        <dbReference type="ARBA" id="ARBA00006024"/>
    </source>
</evidence>
<comment type="subcellular location">
    <subcellularLocation>
        <location evidence="1">Cell membrane</location>
        <topology evidence="1">Multi-pass membrane protein</topology>
    </subcellularLocation>
</comment>
<dbReference type="Proteomes" id="UP000246018">
    <property type="component" value="Unassembled WGS sequence"/>
</dbReference>
<keyword evidence="4" id="KW-0813">Transport</keyword>
<keyword evidence="12" id="KW-1278">Translocase</keyword>
<dbReference type="InterPro" id="IPR001757">
    <property type="entry name" value="P_typ_ATPase"/>
</dbReference>
<keyword evidence="16 20" id="KW-0472">Membrane</keyword>
<dbReference type="PROSITE" id="PS00154">
    <property type="entry name" value="ATPASE_E1_E2"/>
    <property type="match status" value="1"/>
</dbReference>
<evidence type="ECO:0000256" key="6">
    <source>
        <dbReference type="ARBA" id="ARBA00022692"/>
    </source>
</evidence>
<evidence type="ECO:0000256" key="11">
    <source>
        <dbReference type="ARBA" id="ARBA00022842"/>
    </source>
</evidence>
<dbReference type="SFLD" id="SFLDF00027">
    <property type="entry name" value="p-type_atpase"/>
    <property type="match status" value="1"/>
</dbReference>
<dbReference type="PRINTS" id="PR00120">
    <property type="entry name" value="HATPASE"/>
</dbReference>